<comment type="caution">
    <text evidence="6">The sequence shown here is derived from an EMBL/GenBank/DDBJ whole genome shotgun (WGS) entry which is preliminary data.</text>
</comment>
<evidence type="ECO:0000256" key="4">
    <source>
        <dbReference type="ARBA" id="ARBA00044042"/>
    </source>
</evidence>
<dbReference type="Proteomes" id="UP000011223">
    <property type="component" value="Unassembled WGS sequence"/>
</dbReference>
<dbReference type="InterPro" id="IPR002201">
    <property type="entry name" value="Glyco_trans_9"/>
</dbReference>
<evidence type="ECO:0000256" key="3">
    <source>
        <dbReference type="ARBA" id="ARBA00043995"/>
    </source>
</evidence>
<proteinExistence type="inferred from homology"/>
<gene>
    <name evidence="6" type="ORF">D515_01627</name>
</gene>
<dbReference type="GO" id="GO:0008713">
    <property type="term" value="F:ADP-heptose-lipopolysaccharide heptosyltransferase activity"/>
    <property type="evidence" value="ECO:0007669"/>
    <property type="project" value="UniProtKB-EC"/>
</dbReference>
<dbReference type="InterPro" id="IPR051199">
    <property type="entry name" value="LPS_LOS_Heptosyltrfase"/>
</dbReference>
<dbReference type="PANTHER" id="PTHR30160">
    <property type="entry name" value="TETRAACYLDISACCHARIDE 4'-KINASE-RELATED"/>
    <property type="match status" value="1"/>
</dbReference>
<dbReference type="InterPro" id="IPR011910">
    <property type="entry name" value="RfaF"/>
</dbReference>
<evidence type="ECO:0000256" key="5">
    <source>
        <dbReference type="ARBA" id="ARBA00047503"/>
    </source>
</evidence>
<dbReference type="EC" id="2.4.99.24" evidence="4"/>
<keyword evidence="7" id="KW-1185">Reference proteome</keyword>
<dbReference type="GO" id="GO:0005829">
    <property type="term" value="C:cytosol"/>
    <property type="evidence" value="ECO:0007669"/>
    <property type="project" value="TreeGrafter"/>
</dbReference>
<evidence type="ECO:0000313" key="7">
    <source>
        <dbReference type="Proteomes" id="UP000011223"/>
    </source>
</evidence>
<dbReference type="CDD" id="cd03789">
    <property type="entry name" value="GT9_LPS_heptosyltransferase"/>
    <property type="match status" value="1"/>
</dbReference>
<dbReference type="AlphaFoldDB" id="R1ILY0"/>
<evidence type="ECO:0000313" key="6">
    <source>
        <dbReference type="EMBL" id="EOD81721.1"/>
    </source>
</evidence>
<accession>R1ILY0</accession>
<reference evidence="6 7" key="1">
    <citation type="journal article" date="2014" name="PLoS ONE">
        <title>Grimontia indica AK16(T), sp. nov., Isolated from a Seawater Sample Reports the Presence of Pathogenic Genes Similar to Vibrio Genus.</title>
        <authorList>
            <person name="Singh A."/>
            <person name="Vaidya B."/>
            <person name="Khatri I."/>
            <person name="Srinivas T.N."/>
            <person name="Subramanian S."/>
            <person name="Korpole S."/>
            <person name="Pinnaka A.K."/>
        </authorList>
    </citation>
    <scope>NUCLEOTIDE SEQUENCE [LARGE SCALE GENOMIC DNA]</scope>
    <source>
        <strain evidence="6 7">AK16</strain>
    </source>
</reference>
<evidence type="ECO:0000256" key="2">
    <source>
        <dbReference type="ARBA" id="ARBA00022679"/>
    </source>
</evidence>
<dbReference type="RefSeq" id="WP_002535308.1">
    <property type="nucleotide sequence ID" value="NZ_ANFM02000002.1"/>
</dbReference>
<dbReference type="PANTHER" id="PTHR30160:SF7">
    <property type="entry name" value="ADP-HEPTOSE--LPS HEPTOSYLTRANSFERASE 2"/>
    <property type="match status" value="1"/>
</dbReference>
<dbReference type="NCBIfam" id="TIGR02195">
    <property type="entry name" value="heptsyl_trn_II"/>
    <property type="match status" value="1"/>
</dbReference>
<organism evidence="6 7">
    <name type="scientific">Grimontia indica</name>
    <dbReference type="NCBI Taxonomy" id="1056512"/>
    <lineage>
        <taxon>Bacteria</taxon>
        <taxon>Pseudomonadati</taxon>
        <taxon>Pseudomonadota</taxon>
        <taxon>Gammaproteobacteria</taxon>
        <taxon>Vibrionales</taxon>
        <taxon>Vibrionaceae</taxon>
        <taxon>Grimontia</taxon>
    </lineage>
</organism>
<dbReference type="SUPFAM" id="SSF53756">
    <property type="entry name" value="UDP-Glycosyltransferase/glycogen phosphorylase"/>
    <property type="match status" value="1"/>
</dbReference>
<dbReference type="EMBL" id="ANFM02000002">
    <property type="protein sequence ID" value="EOD81721.1"/>
    <property type="molecule type" value="Genomic_DNA"/>
</dbReference>
<evidence type="ECO:0000256" key="1">
    <source>
        <dbReference type="ARBA" id="ARBA00022676"/>
    </source>
</evidence>
<keyword evidence="2" id="KW-0808">Transferase</keyword>
<dbReference type="Pfam" id="PF01075">
    <property type="entry name" value="Glyco_transf_9"/>
    <property type="match status" value="1"/>
</dbReference>
<keyword evidence="1" id="KW-0328">Glycosyltransferase</keyword>
<comment type="catalytic activity">
    <reaction evidence="5">
        <text>an L-alpha-D-Hep-(1-&gt;5)-[alpha-Kdo-(2-&gt;4)]-alpha-Kdo-(2-&gt;6)-lipid A + ADP-L-glycero-beta-D-manno-heptose = an L-alpha-D-Hep-(1-&gt;3)-L-alpha-D-Hep-(1-&gt;5)-[alpha-Kdo-(2-&gt;4)]-alpha-Kdo-(2-&gt;6)-lipid A + ADP + H(+)</text>
        <dbReference type="Rhea" id="RHEA:74071"/>
        <dbReference type="ChEBI" id="CHEBI:15378"/>
        <dbReference type="ChEBI" id="CHEBI:61506"/>
        <dbReference type="ChEBI" id="CHEBI:193068"/>
        <dbReference type="ChEBI" id="CHEBI:193069"/>
        <dbReference type="ChEBI" id="CHEBI:456216"/>
        <dbReference type="EC" id="2.4.99.24"/>
    </reaction>
</comment>
<name>R1ILY0_9GAMM</name>
<dbReference type="eggNOG" id="COG0859">
    <property type="taxonomic scope" value="Bacteria"/>
</dbReference>
<dbReference type="Gene3D" id="3.40.50.2000">
    <property type="entry name" value="Glycogen Phosphorylase B"/>
    <property type="match status" value="2"/>
</dbReference>
<comment type="similarity">
    <text evidence="3">Belongs to the glycosyltransferase 9 family.</text>
</comment>
<sequence length="350" mass="39517">MHSSQHASRWLIIGPSWVGDMVMSQSLYKTIKAKFSNARIHVLAPAWCRPILERMPEVDRAIEMPIGHGEFNLAGRWRLGRSLKRESYTHSIVLPNSAKSALIPLFADIPVRTGWKGEMRYGLLNDLRPSRNIFQYMVERYVALAYTHQDMVEQVQLKDIPKPSLLIDEDNKINCLKKFSINNSKDIIGICPGAEFGPAKRWPEKHYAKVAEWLLEEGKQICFFGGPKDKDVTRKIIHLIPKHLQKNCFDLAGKTSLNDAVDVLAACNVVFSNDSGLMHVAASVNTRIVAIFGSSSPEYTPPLSTRVAIVSNDIDCRPCFKRQCPLEHLKCLDELSPSTVFSAYKRIKQS</sequence>
<protein>
    <recommendedName>
        <fullName evidence="4">lipopolysaccharide heptosyltransferase II</fullName>
        <ecNumber evidence="4">2.4.99.24</ecNumber>
    </recommendedName>
</protein>
<dbReference type="GO" id="GO:0009244">
    <property type="term" value="P:lipopolysaccharide core region biosynthetic process"/>
    <property type="evidence" value="ECO:0007669"/>
    <property type="project" value="TreeGrafter"/>
</dbReference>
<dbReference type="FunFam" id="3.40.50.2000:FF:000023">
    <property type="entry name" value="ADP-heptose--LPS heptosyltransferase II"/>
    <property type="match status" value="1"/>
</dbReference>